<feature type="compositionally biased region" description="Low complexity" evidence="1">
    <location>
        <begin position="17"/>
        <end position="30"/>
    </location>
</feature>
<sequence>MPRTRRATKDTAADGWSSSSSSSASASASGSGSGLNSDSEVSDSNVGTTPPPKRTRRVGAQTPVGSPAANTRRSSRLSAQSEQSPKPKQSGRLTRGLRGGAKTTGSPALRSRSLKTRAGVRGGRRAISSPTSDEGSAAKPERGAGKRGRLRSQRNKNDDDDDDDNEEEEDESSASDEEEQDDEADDGSGSSSDSQQSGESDTGDNGLLEAGSKDKTPTDDDNEDDSDGSEQPESAAAASDASDAEVQDALRQVSEGAKRQSGATAKPAMAGQSSRGGRGRGRGGRGPGRPRANPQPAPLQPEINDDNDDSVGEEEVVEDDSMSLDGFSDIGGDDSAAAVATNLTRRQRAKLTQDYDEELIELPLEAKRSKFSAEEAALRKSEHARRRKFQSMQRAEQLKNDTINRLLNKQTSKGRNKVAEDAETRSASAEIADAAPGTVRYIQRRSPLQQQPGHIECSLSLARDVDIKQILPAMTQRDSPPSYPQPIAICSVTGCSHTKKYSVASLAACSLEHWRILNSENNNAQTAE</sequence>
<feature type="compositionally biased region" description="Polar residues" evidence="1">
    <location>
        <begin position="68"/>
        <end position="87"/>
    </location>
</feature>
<dbReference type="GO" id="GO:0031011">
    <property type="term" value="C:Ino80 complex"/>
    <property type="evidence" value="ECO:0007669"/>
    <property type="project" value="InterPro"/>
</dbReference>
<feature type="compositionally biased region" description="Polar residues" evidence="1">
    <location>
        <begin position="35"/>
        <end position="48"/>
    </location>
</feature>
<evidence type="ECO:0000256" key="1">
    <source>
        <dbReference type="SAM" id="MobiDB-lite"/>
    </source>
</evidence>
<evidence type="ECO:0000313" key="3">
    <source>
        <dbReference type="EMBL" id="KAJ1645559.1"/>
    </source>
</evidence>
<dbReference type="SMART" id="SM01406">
    <property type="entry name" value="PAPA-1"/>
    <property type="match status" value="1"/>
</dbReference>
<dbReference type="PANTHER" id="PTHR21561">
    <property type="entry name" value="INO80 COMPLEX SUBUNIT B"/>
    <property type="match status" value="1"/>
</dbReference>
<feature type="compositionally biased region" description="Basic residues" evidence="1">
    <location>
        <begin position="145"/>
        <end position="154"/>
    </location>
</feature>
<dbReference type="EMBL" id="JANBOH010000099">
    <property type="protein sequence ID" value="KAJ1645559.1"/>
    <property type="molecule type" value="Genomic_DNA"/>
</dbReference>
<dbReference type="GO" id="GO:0006338">
    <property type="term" value="P:chromatin remodeling"/>
    <property type="evidence" value="ECO:0007669"/>
    <property type="project" value="InterPro"/>
</dbReference>
<feature type="compositionally biased region" description="Acidic residues" evidence="1">
    <location>
        <begin position="303"/>
        <end position="322"/>
    </location>
</feature>
<evidence type="ECO:0000259" key="2">
    <source>
        <dbReference type="SMART" id="SM01406"/>
    </source>
</evidence>
<gene>
    <name evidence="3" type="primary">INO80B</name>
    <name evidence="3" type="ORF">LPJ64_002849</name>
</gene>
<feature type="domain" description="INO80 complex subunit B-like conserved region" evidence="2">
    <location>
        <begin position="375"/>
        <end position="465"/>
    </location>
</feature>
<evidence type="ECO:0000313" key="4">
    <source>
        <dbReference type="Proteomes" id="UP001145021"/>
    </source>
</evidence>
<name>A0A9W8CK45_9FUNG</name>
<accession>A0A9W8CK45</accession>
<organism evidence="3 4">
    <name type="scientific">Coemansia asiatica</name>
    <dbReference type="NCBI Taxonomy" id="1052880"/>
    <lineage>
        <taxon>Eukaryota</taxon>
        <taxon>Fungi</taxon>
        <taxon>Fungi incertae sedis</taxon>
        <taxon>Zoopagomycota</taxon>
        <taxon>Kickxellomycotina</taxon>
        <taxon>Kickxellomycetes</taxon>
        <taxon>Kickxellales</taxon>
        <taxon>Kickxellaceae</taxon>
        <taxon>Coemansia</taxon>
    </lineage>
</organism>
<feature type="compositionally biased region" description="Acidic residues" evidence="1">
    <location>
        <begin position="158"/>
        <end position="186"/>
    </location>
</feature>
<feature type="region of interest" description="Disordered" evidence="1">
    <location>
        <begin position="1"/>
        <end position="334"/>
    </location>
</feature>
<reference evidence="3" key="1">
    <citation type="submission" date="2022-07" db="EMBL/GenBank/DDBJ databases">
        <title>Phylogenomic reconstructions and comparative analyses of Kickxellomycotina fungi.</title>
        <authorList>
            <person name="Reynolds N.K."/>
            <person name="Stajich J.E."/>
            <person name="Barry K."/>
            <person name="Grigoriev I.V."/>
            <person name="Crous P."/>
            <person name="Smith M.E."/>
        </authorList>
    </citation>
    <scope>NUCLEOTIDE SEQUENCE</scope>
    <source>
        <strain evidence="3">NBRC 105413</strain>
    </source>
</reference>
<dbReference type="Proteomes" id="UP001145021">
    <property type="component" value="Unassembled WGS sequence"/>
</dbReference>
<dbReference type="Pfam" id="PF04795">
    <property type="entry name" value="PAPA-1"/>
    <property type="match status" value="1"/>
</dbReference>
<feature type="compositionally biased region" description="Acidic residues" evidence="1">
    <location>
        <begin position="219"/>
        <end position="230"/>
    </location>
</feature>
<dbReference type="PANTHER" id="PTHR21561:SF12">
    <property type="entry name" value="INO80 COMPLEX SUBUNIT B"/>
    <property type="match status" value="1"/>
</dbReference>
<protein>
    <submittedName>
        <fullName evidence="3">INO80 complex subunit B</fullName>
    </submittedName>
</protein>
<dbReference type="InterPro" id="IPR006880">
    <property type="entry name" value="INO80B_C"/>
</dbReference>
<proteinExistence type="predicted"/>
<keyword evidence="4" id="KW-1185">Reference proteome</keyword>
<feature type="compositionally biased region" description="Low complexity" evidence="1">
    <location>
        <begin position="187"/>
        <end position="200"/>
    </location>
</feature>
<dbReference type="AlphaFoldDB" id="A0A9W8CK45"/>
<comment type="caution">
    <text evidence="3">The sequence shown here is derived from an EMBL/GenBank/DDBJ whole genome shotgun (WGS) entry which is preliminary data.</text>
</comment>
<dbReference type="InterPro" id="IPR029523">
    <property type="entry name" value="INO80B/Ies2"/>
</dbReference>